<dbReference type="OrthoDB" id="429626at2759"/>
<dbReference type="PANTHER" id="PTHR22960">
    <property type="entry name" value="MOLYBDOPTERIN COFACTOR SYNTHESIS PROTEIN A"/>
    <property type="match status" value="1"/>
</dbReference>
<dbReference type="InterPro" id="IPR006638">
    <property type="entry name" value="Elp3/MiaA/NifB-like_rSAM"/>
</dbReference>
<dbReference type="CDD" id="cd01420">
    <property type="entry name" value="MoaC_PE"/>
    <property type="match status" value="1"/>
</dbReference>
<evidence type="ECO:0000259" key="21">
    <source>
        <dbReference type="PROSITE" id="PS51918"/>
    </source>
</evidence>
<dbReference type="EC" id="4.1.99.22" evidence="6"/>
<reference evidence="22 23" key="1">
    <citation type="journal article" date="2016" name="Nat. Commun.">
        <title>Extremotolerant tardigrade genome and improved radiotolerance of human cultured cells by tardigrade-unique protein.</title>
        <authorList>
            <person name="Hashimoto T."/>
            <person name="Horikawa D.D."/>
            <person name="Saito Y."/>
            <person name="Kuwahara H."/>
            <person name="Kozuka-Hata H."/>
            <person name="Shin-I T."/>
            <person name="Minakuchi Y."/>
            <person name="Ohishi K."/>
            <person name="Motoyama A."/>
            <person name="Aizu T."/>
            <person name="Enomoto A."/>
            <person name="Kondo K."/>
            <person name="Tanaka S."/>
            <person name="Hara Y."/>
            <person name="Koshikawa S."/>
            <person name="Sagara H."/>
            <person name="Miura T."/>
            <person name="Yokobori S."/>
            <person name="Miyagawa K."/>
            <person name="Suzuki Y."/>
            <person name="Kubo T."/>
            <person name="Oyama M."/>
            <person name="Kohara Y."/>
            <person name="Fujiyama A."/>
            <person name="Arakawa K."/>
            <person name="Katayama T."/>
            <person name="Toyoda A."/>
            <person name="Kunieda T."/>
        </authorList>
    </citation>
    <scope>NUCLEOTIDE SEQUENCE [LARGE SCALE GENOMIC DNA]</scope>
    <source>
        <strain evidence="22 23">YOKOZUNA-1</strain>
    </source>
</reference>
<comment type="cofactor">
    <cofactor evidence="2">
        <name>[4Fe-4S] cluster</name>
        <dbReference type="ChEBI" id="CHEBI:49883"/>
    </cofactor>
</comment>
<dbReference type="InterPro" id="IPR002820">
    <property type="entry name" value="Mopterin_CF_biosynth-C_dom"/>
</dbReference>
<dbReference type="HAMAP" id="MF_01225_B">
    <property type="entry name" value="MoaA_B"/>
    <property type="match status" value="1"/>
</dbReference>
<evidence type="ECO:0000256" key="13">
    <source>
        <dbReference type="ARBA" id="ARBA00023004"/>
    </source>
</evidence>
<dbReference type="AlphaFoldDB" id="A0A1D1UTV4"/>
<dbReference type="InterPro" id="IPR007197">
    <property type="entry name" value="rSAM"/>
</dbReference>
<keyword evidence="16" id="KW-0501">Molybdenum cofactor biosynthesis</keyword>
<keyword evidence="13" id="KW-0408">Iron</keyword>
<dbReference type="NCBIfam" id="TIGR02666">
    <property type="entry name" value="moaA"/>
    <property type="match status" value="1"/>
</dbReference>
<keyword evidence="15" id="KW-0342">GTP-binding</keyword>
<dbReference type="FunFam" id="3.20.20.70:FF:000117">
    <property type="entry name" value="molybdenum cofactor biosynthesis protein 1"/>
    <property type="match status" value="1"/>
</dbReference>
<dbReference type="CDD" id="cd21117">
    <property type="entry name" value="Twitch_MoaA"/>
    <property type="match status" value="1"/>
</dbReference>
<evidence type="ECO:0000256" key="6">
    <source>
        <dbReference type="ARBA" id="ARBA00012167"/>
    </source>
</evidence>
<dbReference type="NCBIfam" id="TIGR00581">
    <property type="entry name" value="moaC"/>
    <property type="match status" value="1"/>
</dbReference>
<dbReference type="InterPro" id="IPR040064">
    <property type="entry name" value="MoaA-like"/>
</dbReference>
<accession>A0A1D1UTV4</accession>
<keyword evidence="10" id="KW-0949">S-adenosyl-L-methionine</keyword>
<organism evidence="22 23">
    <name type="scientific">Ramazzottius varieornatus</name>
    <name type="common">Water bear</name>
    <name type="synonym">Tardigrade</name>
    <dbReference type="NCBI Taxonomy" id="947166"/>
    <lineage>
        <taxon>Eukaryota</taxon>
        <taxon>Metazoa</taxon>
        <taxon>Ecdysozoa</taxon>
        <taxon>Tardigrada</taxon>
        <taxon>Eutardigrada</taxon>
        <taxon>Parachela</taxon>
        <taxon>Hypsibioidea</taxon>
        <taxon>Ramazzottiidae</taxon>
        <taxon>Ramazzottius</taxon>
    </lineage>
</organism>
<evidence type="ECO:0000256" key="2">
    <source>
        <dbReference type="ARBA" id="ARBA00001966"/>
    </source>
</evidence>
<dbReference type="Pfam" id="PF06463">
    <property type="entry name" value="Mob_synth_C"/>
    <property type="match status" value="1"/>
</dbReference>
<sequence>MMSSKRLWKLFQQSLRPVAHQKRSLSLPASAALISDDNTFLRPSKARQSDVLDDADVDEFLVDSFGRKHSYLRISLTEKCNLRCQYCMPAEGVPLTKKDHLLSTEEIIRLASTFVRGGVKKIRLTGGEPLLRPDIVEICQRLDDLPGLEEVVLTTNGLLLTRKLPSLLKAGLRSVNVSLDTLIPAKFELITRRRGWEKVIEGIDAALEAGLVPLKLNCVVTRGVNEEEMVDFVRWTQNKAVDVRFIEYMPFADNKWNDKKIVPYVEMLDIIKRKYSKLERLPDKANDTSKAYRVPGHVGQFGFVTSMTNNFCGTCNRLRLTADGNLKVCLFGNAEVSLRDVLRSGATDDELRQVIGVAVKRKKKQHAGMLNIAKAPGRPMILIDSWKSFIRVFCPSFRLLTLPSPSHPVHFYSTSSNPPRDFSHVNSEGKANMVCVSSKPVAHRKAVAEARVAVSDEILHKILNNEMKKGDVMAVAKLAGVLAAKKTWDLIPLCHNIPLDVVNIVHRFDEEKKEIILEATAEATWKTGVEMEALTAVSVAALTVYDMCKALSHSICVREIRLLHKSGGTKPGYDIHDEKQ</sequence>
<evidence type="ECO:0000256" key="19">
    <source>
        <dbReference type="ARBA" id="ARBA00054222"/>
    </source>
</evidence>
<dbReference type="SFLD" id="SFLDG01067">
    <property type="entry name" value="SPASM/twitch_domain_containing"/>
    <property type="match status" value="1"/>
</dbReference>
<evidence type="ECO:0000256" key="3">
    <source>
        <dbReference type="ARBA" id="ARBA00005046"/>
    </source>
</evidence>
<dbReference type="SMART" id="SM00729">
    <property type="entry name" value="Elp3"/>
    <property type="match status" value="1"/>
</dbReference>
<dbReference type="GO" id="GO:0061799">
    <property type="term" value="F:cyclic pyranopterin monophosphate synthase activity"/>
    <property type="evidence" value="ECO:0007669"/>
    <property type="project" value="UniProtKB-EC"/>
</dbReference>
<name>A0A1D1UTV4_RAMVA</name>
<evidence type="ECO:0000256" key="18">
    <source>
        <dbReference type="ARBA" id="ARBA00048697"/>
    </source>
</evidence>
<evidence type="ECO:0000256" key="9">
    <source>
        <dbReference type="ARBA" id="ARBA00022485"/>
    </source>
</evidence>
<dbReference type="GO" id="GO:0051539">
    <property type="term" value="F:4 iron, 4 sulfur cluster binding"/>
    <property type="evidence" value="ECO:0007669"/>
    <property type="project" value="UniProtKB-KW"/>
</dbReference>
<dbReference type="SFLD" id="SFLDS00029">
    <property type="entry name" value="Radical_SAM"/>
    <property type="match status" value="1"/>
</dbReference>
<dbReference type="InterPro" id="IPR013483">
    <property type="entry name" value="MoaA"/>
</dbReference>
<dbReference type="GO" id="GO:0061798">
    <property type="term" value="F:GTP 3',8'-cyclase activity"/>
    <property type="evidence" value="ECO:0007669"/>
    <property type="project" value="UniProtKB-EC"/>
</dbReference>
<evidence type="ECO:0000256" key="10">
    <source>
        <dbReference type="ARBA" id="ARBA00022691"/>
    </source>
</evidence>
<dbReference type="UniPathway" id="UPA00344"/>
<evidence type="ECO:0000256" key="11">
    <source>
        <dbReference type="ARBA" id="ARBA00022723"/>
    </source>
</evidence>
<dbReference type="InterPro" id="IPR000385">
    <property type="entry name" value="MoaA_NifB_PqqE_Fe-S-bd_CS"/>
</dbReference>
<dbReference type="InterPro" id="IPR036522">
    <property type="entry name" value="MoaC_sf"/>
</dbReference>
<comment type="similarity">
    <text evidence="5">In the N-terminal section; belongs to the radical SAM superfamily. MoaA family.</text>
</comment>
<keyword evidence="14" id="KW-0411">Iron-sulfur</keyword>
<keyword evidence="9" id="KW-0004">4Fe-4S</keyword>
<evidence type="ECO:0000313" key="22">
    <source>
        <dbReference type="EMBL" id="GAU91142.1"/>
    </source>
</evidence>
<proteinExistence type="inferred from homology"/>
<dbReference type="SUPFAM" id="SSF55040">
    <property type="entry name" value="Molybdenum cofactor biosynthesis protein C, MoaC"/>
    <property type="match status" value="1"/>
</dbReference>
<gene>
    <name evidence="22" type="primary">RvY_03456-1</name>
    <name evidence="22" type="synonym">RvY_03456.1</name>
    <name evidence="22" type="ORF">RvY_03456</name>
</gene>
<evidence type="ECO:0000256" key="16">
    <source>
        <dbReference type="ARBA" id="ARBA00023150"/>
    </source>
</evidence>
<feature type="domain" description="Radical SAM core" evidence="21">
    <location>
        <begin position="64"/>
        <end position="291"/>
    </location>
</feature>
<dbReference type="Proteomes" id="UP000186922">
    <property type="component" value="Unassembled WGS sequence"/>
</dbReference>
<evidence type="ECO:0000256" key="15">
    <source>
        <dbReference type="ARBA" id="ARBA00023134"/>
    </source>
</evidence>
<dbReference type="Gene3D" id="3.30.70.640">
    <property type="entry name" value="Molybdopterin cofactor biosynthesis C (MoaC) domain"/>
    <property type="match status" value="1"/>
</dbReference>
<evidence type="ECO:0000256" key="14">
    <source>
        <dbReference type="ARBA" id="ARBA00023014"/>
    </source>
</evidence>
<dbReference type="SUPFAM" id="SSF102114">
    <property type="entry name" value="Radical SAM enzymes"/>
    <property type="match status" value="1"/>
</dbReference>
<evidence type="ECO:0000256" key="12">
    <source>
        <dbReference type="ARBA" id="ARBA00022741"/>
    </source>
</evidence>
<keyword evidence="12" id="KW-0547">Nucleotide-binding</keyword>
<evidence type="ECO:0000256" key="17">
    <source>
        <dbReference type="ARBA" id="ARBA00023239"/>
    </source>
</evidence>
<evidence type="ECO:0000256" key="8">
    <source>
        <dbReference type="ARBA" id="ARBA00015273"/>
    </source>
</evidence>
<dbReference type="EC" id="4.6.1.17" evidence="7"/>
<comment type="function">
    <text evidence="19">Isoform MOCS1A and isoform MOCS1B probably form a complex that catalyzes the conversion of 5'-GTP to cyclic pyranopterin monophosphate (cPMP). MOCS1A catalyzes the cyclization of GTP to (8S)-3',8-cyclo-7,8-dihydroguanosine 5'-triphosphate and MOCS1B catalyzes the subsequent conversion of (8S)-3',8-cyclo-7,8-dihydroguanosine 5'-triphosphate to cPMP.</text>
</comment>
<dbReference type="GO" id="GO:0046872">
    <property type="term" value="F:metal ion binding"/>
    <property type="evidence" value="ECO:0007669"/>
    <property type="project" value="UniProtKB-KW"/>
</dbReference>
<dbReference type="InterPro" id="IPR047594">
    <property type="entry name" value="MoaC_bact/euk"/>
</dbReference>
<comment type="similarity">
    <text evidence="4">In the C-terminal section; belongs to the MoaC family.</text>
</comment>
<comment type="pathway">
    <text evidence="3">Cofactor biosynthesis; molybdopterin biosynthesis.</text>
</comment>
<protein>
    <recommendedName>
        <fullName evidence="8">Molybdenum cofactor biosynthesis protein 1</fullName>
        <ecNumber evidence="6">4.1.99.22</ecNumber>
        <ecNumber evidence="7">4.6.1.17</ecNumber>
    </recommendedName>
</protein>
<evidence type="ECO:0000256" key="20">
    <source>
        <dbReference type="ARBA" id="ARBA00063038"/>
    </source>
</evidence>
<dbReference type="InterPro" id="IPR050105">
    <property type="entry name" value="MoCo_biosynth_MoaA/MoaC"/>
</dbReference>
<dbReference type="GO" id="GO:0006777">
    <property type="term" value="P:Mo-molybdopterin cofactor biosynthetic process"/>
    <property type="evidence" value="ECO:0007669"/>
    <property type="project" value="UniProtKB-KW"/>
</dbReference>
<dbReference type="PROSITE" id="PS01305">
    <property type="entry name" value="MOAA_NIFB_PQQE"/>
    <property type="match status" value="1"/>
</dbReference>
<dbReference type="NCBIfam" id="NF001199">
    <property type="entry name" value="PRK00164.2-1"/>
    <property type="match status" value="1"/>
</dbReference>
<dbReference type="Gene3D" id="3.20.20.70">
    <property type="entry name" value="Aldolase class I"/>
    <property type="match status" value="1"/>
</dbReference>
<dbReference type="InterPro" id="IPR013785">
    <property type="entry name" value="Aldolase_TIM"/>
</dbReference>
<comment type="caution">
    <text evidence="22">The sequence shown here is derived from an EMBL/GenBank/DDBJ whole genome shotgun (WGS) entry which is preliminary data.</text>
</comment>
<evidence type="ECO:0000256" key="5">
    <source>
        <dbReference type="ARBA" id="ARBA00009862"/>
    </source>
</evidence>
<comment type="subunit">
    <text evidence="20">Isoform MOCS1A and isoform MOCS1B probably form a heterooligomer.</text>
</comment>
<dbReference type="InterPro" id="IPR058240">
    <property type="entry name" value="rSAM_sf"/>
</dbReference>
<keyword evidence="17" id="KW-0456">Lyase</keyword>
<dbReference type="SFLD" id="SFLDG01383">
    <property type="entry name" value="cyclic_pyranopterin_phosphate"/>
    <property type="match status" value="1"/>
</dbReference>
<dbReference type="GO" id="GO:0005525">
    <property type="term" value="F:GTP binding"/>
    <property type="evidence" value="ECO:0007669"/>
    <property type="project" value="UniProtKB-KW"/>
</dbReference>
<dbReference type="PROSITE" id="PS51918">
    <property type="entry name" value="RADICAL_SAM"/>
    <property type="match status" value="1"/>
</dbReference>
<dbReference type="Pfam" id="PF01967">
    <property type="entry name" value="MoaC"/>
    <property type="match status" value="1"/>
</dbReference>
<dbReference type="PANTHER" id="PTHR22960:SF0">
    <property type="entry name" value="MOLYBDENUM COFACTOR BIOSYNTHESIS PROTEIN 1"/>
    <property type="match status" value="1"/>
</dbReference>
<dbReference type="NCBIfam" id="NF006870">
    <property type="entry name" value="PRK09364.1"/>
    <property type="match status" value="1"/>
</dbReference>
<dbReference type="STRING" id="947166.A0A1D1UTV4"/>
<keyword evidence="23" id="KW-1185">Reference proteome</keyword>
<comment type="catalytic activity">
    <reaction evidence="1">
        <text>(8S)-3',8-cyclo-7,8-dihydroguanosine 5'-triphosphate = cyclic pyranopterin phosphate + diphosphate</text>
        <dbReference type="Rhea" id="RHEA:49580"/>
        <dbReference type="ChEBI" id="CHEBI:33019"/>
        <dbReference type="ChEBI" id="CHEBI:59648"/>
        <dbReference type="ChEBI" id="CHEBI:131766"/>
        <dbReference type="EC" id="4.6.1.17"/>
    </reaction>
</comment>
<evidence type="ECO:0000256" key="4">
    <source>
        <dbReference type="ARBA" id="ARBA00008484"/>
    </source>
</evidence>
<dbReference type="Pfam" id="PF04055">
    <property type="entry name" value="Radical_SAM"/>
    <property type="match status" value="1"/>
</dbReference>
<comment type="catalytic activity">
    <reaction evidence="18">
        <text>GTP + AH2 + S-adenosyl-L-methionine = (8S)-3',8-cyclo-7,8-dihydroguanosine 5'-triphosphate + 5'-deoxyadenosine + L-methionine + A + H(+)</text>
        <dbReference type="Rhea" id="RHEA:49576"/>
        <dbReference type="ChEBI" id="CHEBI:13193"/>
        <dbReference type="ChEBI" id="CHEBI:15378"/>
        <dbReference type="ChEBI" id="CHEBI:17319"/>
        <dbReference type="ChEBI" id="CHEBI:17499"/>
        <dbReference type="ChEBI" id="CHEBI:37565"/>
        <dbReference type="ChEBI" id="CHEBI:57844"/>
        <dbReference type="ChEBI" id="CHEBI:59789"/>
        <dbReference type="ChEBI" id="CHEBI:131766"/>
        <dbReference type="EC" id="4.1.99.22"/>
    </reaction>
</comment>
<dbReference type="EMBL" id="BDGG01000002">
    <property type="protein sequence ID" value="GAU91142.1"/>
    <property type="molecule type" value="Genomic_DNA"/>
</dbReference>
<evidence type="ECO:0000313" key="23">
    <source>
        <dbReference type="Proteomes" id="UP000186922"/>
    </source>
</evidence>
<dbReference type="InterPro" id="IPR010505">
    <property type="entry name" value="MoaA_twitch"/>
</dbReference>
<dbReference type="CDD" id="cd01335">
    <property type="entry name" value="Radical_SAM"/>
    <property type="match status" value="1"/>
</dbReference>
<dbReference type="InterPro" id="IPR023045">
    <property type="entry name" value="MoaC"/>
</dbReference>
<evidence type="ECO:0000256" key="1">
    <source>
        <dbReference type="ARBA" id="ARBA00001637"/>
    </source>
</evidence>
<evidence type="ECO:0000256" key="7">
    <source>
        <dbReference type="ARBA" id="ARBA00012575"/>
    </source>
</evidence>
<keyword evidence="11" id="KW-0479">Metal-binding</keyword>
<dbReference type="SFLD" id="SFLDG01386">
    <property type="entry name" value="main_SPASM_domain-containing"/>
    <property type="match status" value="1"/>
</dbReference>